<dbReference type="EMBL" id="KB445566">
    <property type="protein sequence ID" value="EMC90875.1"/>
    <property type="molecule type" value="Genomic_DNA"/>
</dbReference>
<dbReference type="RefSeq" id="XP_007681977.1">
    <property type="nucleotide sequence ID" value="XM_007683787.1"/>
</dbReference>
<proteinExistence type="predicted"/>
<feature type="compositionally biased region" description="Polar residues" evidence="1">
    <location>
        <begin position="219"/>
        <end position="232"/>
    </location>
</feature>
<feature type="compositionally biased region" description="Basic and acidic residues" evidence="1">
    <location>
        <begin position="407"/>
        <end position="416"/>
    </location>
</feature>
<feature type="compositionally biased region" description="Polar residues" evidence="1">
    <location>
        <begin position="69"/>
        <end position="79"/>
    </location>
</feature>
<feature type="region of interest" description="Disordered" evidence="1">
    <location>
        <begin position="352"/>
        <end position="549"/>
    </location>
</feature>
<keyword evidence="3" id="KW-1185">Reference proteome</keyword>
<accession>M2MX96</accession>
<dbReference type="KEGG" id="bcom:BAUCODRAFT_39882"/>
<reference evidence="2 3" key="1">
    <citation type="journal article" date="2012" name="PLoS Pathog.">
        <title>Diverse lifestyles and strategies of plant pathogenesis encoded in the genomes of eighteen Dothideomycetes fungi.</title>
        <authorList>
            <person name="Ohm R.A."/>
            <person name="Feau N."/>
            <person name="Henrissat B."/>
            <person name="Schoch C.L."/>
            <person name="Horwitz B.A."/>
            <person name="Barry K.W."/>
            <person name="Condon B.J."/>
            <person name="Copeland A.C."/>
            <person name="Dhillon B."/>
            <person name="Glaser F."/>
            <person name="Hesse C.N."/>
            <person name="Kosti I."/>
            <person name="LaButti K."/>
            <person name="Lindquist E.A."/>
            <person name="Lucas S."/>
            <person name="Salamov A.A."/>
            <person name="Bradshaw R.E."/>
            <person name="Ciuffetti L."/>
            <person name="Hamelin R.C."/>
            <person name="Kema G.H.J."/>
            <person name="Lawrence C."/>
            <person name="Scott J.A."/>
            <person name="Spatafora J.W."/>
            <person name="Turgeon B.G."/>
            <person name="de Wit P.J.G.M."/>
            <person name="Zhong S."/>
            <person name="Goodwin S.B."/>
            <person name="Grigoriev I.V."/>
        </authorList>
    </citation>
    <scope>NUCLEOTIDE SEQUENCE [LARGE SCALE GENOMIC DNA]</scope>
    <source>
        <strain evidence="2 3">UAMH 10762</strain>
    </source>
</reference>
<feature type="compositionally biased region" description="Low complexity" evidence="1">
    <location>
        <begin position="243"/>
        <end position="285"/>
    </location>
</feature>
<name>M2MX96_BAUPA</name>
<feature type="compositionally biased region" description="Low complexity" evidence="1">
    <location>
        <begin position="292"/>
        <end position="309"/>
    </location>
</feature>
<dbReference type="AlphaFoldDB" id="M2MX96"/>
<organism evidence="2 3">
    <name type="scientific">Baudoinia panamericana (strain UAMH 10762)</name>
    <name type="common">Angels' share fungus</name>
    <name type="synonym">Baudoinia compniacensis (strain UAMH 10762)</name>
    <dbReference type="NCBI Taxonomy" id="717646"/>
    <lineage>
        <taxon>Eukaryota</taxon>
        <taxon>Fungi</taxon>
        <taxon>Dikarya</taxon>
        <taxon>Ascomycota</taxon>
        <taxon>Pezizomycotina</taxon>
        <taxon>Dothideomycetes</taxon>
        <taxon>Dothideomycetidae</taxon>
        <taxon>Mycosphaerellales</taxon>
        <taxon>Teratosphaeriaceae</taxon>
        <taxon>Baudoinia</taxon>
    </lineage>
</organism>
<feature type="compositionally biased region" description="Low complexity" evidence="1">
    <location>
        <begin position="435"/>
        <end position="449"/>
    </location>
</feature>
<protein>
    <submittedName>
        <fullName evidence="2">Uncharacterized protein</fullName>
    </submittedName>
</protein>
<feature type="compositionally biased region" description="Low complexity" evidence="1">
    <location>
        <begin position="87"/>
        <end position="101"/>
    </location>
</feature>
<evidence type="ECO:0000313" key="3">
    <source>
        <dbReference type="Proteomes" id="UP000011761"/>
    </source>
</evidence>
<feature type="compositionally biased region" description="Low complexity" evidence="1">
    <location>
        <begin position="33"/>
        <end position="49"/>
    </location>
</feature>
<dbReference type="OrthoDB" id="4779541at2759"/>
<gene>
    <name evidence="2" type="ORF">BAUCODRAFT_39882</name>
</gene>
<feature type="compositionally biased region" description="Polar residues" evidence="1">
    <location>
        <begin position="201"/>
        <end position="211"/>
    </location>
</feature>
<feature type="compositionally biased region" description="Polar residues" evidence="1">
    <location>
        <begin position="516"/>
        <end position="529"/>
    </location>
</feature>
<dbReference type="GeneID" id="19113910"/>
<evidence type="ECO:0000256" key="1">
    <source>
        <dbReference type="SAM" id="MobiDB-lite"/>
    </source>
</evidence>
<feature type="region of interest" description="Disordered" evidence="1">
    <location>
        <begin position="1"/>
        <end position="323"/>
    </location>
</feature>
<sequence length="549" mass="58928">MATKNRLSTIFSGNKGTLAPNGTPGADSAYGGSQPSSSNRTSPSQSQRSANTVPLDHSSSVNGVDVGNRNLSLNKQTGEVTDDDTGDIVTTVTTTTTTTTVTKRKGGRDGRETEVHVVTGSGERGADSTAPASNSHAPMVEAPDGAPRNRVQQQQPLGVEPQYHQHEQQPRRSPAPPPIPQNSNRKSREYADYPHPPISPITPSAAQQPNFSRPAGVTSRPSRNNIRETNGYQEYDLPPQLPPLQHQRQQQEQQPYQPYQSQQPQQQPQQQQPQQQPQQQQPYRPSSAPYHQTSQPSQQTQQSTVPAPQHTEGGRGGGTFSNLKDAAVALHGVGEVLRSSLNEGVDSHLQFSKKSAAQAAEKNRAELEKGQREMARLREARGLKPTVAGQGQQKETSHPVTDAAHGYGHEEKERLNGVRPEAVSTHPAFRREQEQQQQQQQPQQQGQKQGLAPPGTYHLGSGAVGNGISSSSNGNGNGNGNGNTGAAPRYGVGGVGAGPRYGGAGDGVQRPIQPDVSKTQFLSSISSPQEPEKERRGLGKLFKRKPVEG</sequence>
<dbReference type="Proteomes" id="UP000011761">
    <property type="component" value="Unassembled WGS sequence"/>
</dbReference>
<feature type="compositionally biased region" description="Polar residues" evidence="1">
    <location>
        <begin position="1"/>
        <end position="15"/>
    </location>
</feature>
<dbReference type="eggNOG" id="ENOG502SQEJ">
    <property type="taxonomic scope" value="Eukaryota"/>
</dbReference>
<feature type="compositionally biased region" description="Basic and acidic residues" evidence="1">
    <location>
        <begin position="361"/>
        <end position="382"/>
    </location>
</feature>
<dbReference type="OMA" id="FGHQGKP"/>
<evidence type="ECO:0000313" key="2">
    <source>
        <dbReference type="EMBL" id="EMC90875.1"/>
    </source>
</evidence>
<feature type="compositionally biased region" description="Gly residues" evidence="1">
    <location>
        <begin position="491"/>
        <end position="506"/>
    </location>
</feature>
<dbReference type="HOGENOM" id="CLU_496044_0_0_1"/>